<evidence type="ECO:0000256" key="3">
    <source>
        <dbReference type="ARBA" id="ARBA00023128"/>
    </source>
</evidence>
<dbReference type="AlphaFoldDB" id="A0A1S4EBY8"/>
<dbReference type="OMA" id="QANKYME"/>
<evidence type="ECO:0000256" key="1">
    <source>
        <dbReference type="ARBA" id="ARBA00004173"/>
    </source>
</evidence>
<protein>
    <submittedName>
        <fullName evidence="8">Cx9C motif-containing protein 4 isoform X2</fullName>
    </submittedName>
    <submittedName>
        <fullName evidence="7">Cx9C motif-containing protein 4 isoform X3</fullName>
    </submittedName>
</protein>
<proteinExistence type="inferred from homology"/>
<dbReference type="PANTHER" id="PTHR15590:SF0">
    <property type="entry name" value="CX9C MOTIF-CONTAINING PROTEIN 4"/>
    <property type="match status" value="1"/>
</dbReference>
<keyword evidence="3" id="KW-0496">Mitochondrion</keyword>
<dbReference type="InterPro" id="IPR009069">
    <property type="entry name" value="Cys_alpha_HP_mot_SF"/>
</dbReference>
<dbReference type="RefSeq" id="XP_026679544.1">
    <property type="nucleotide sequence ID" value="XM_026823743.1"/>
</dbReference>
<organism evidence="6 7">
    <name type="scientific">Diaphorina citri</name>
    <name type="common">Asian citrus psyllid</name>
    <dbReference type="NCBI Taxonomy" id="121845"/>
    <lineage>
        <taxon>Eukaryota</taxon>
        <taxon>Metazoa</taxon>
        <taxon>Ecdysozoa</taxon>
        <taxon>Arthropoda</taxon>
        <taxon>Hexapoda</taxon>
        <taxon>Insecta</taxon>
        <taxon>Pterygota</taxon>
        <taxon>Neoptera</taxon>
        <taxon>Paraneoptera</taxon>
        <taxon>Hemiptera</taxon>
        <taxon>Sternorrhyncha</taxon>
        <taxon>Psylloidea</taxon>
        <taxon>Psyllidae</taxon>
        <taxon>Diaphorininae</taxon>
        <taxon>Diaphorina</taxon>
    </lineage>
</organism>
<dbReference type="Pfam" id="PF08991">
    <property type="entry name" value="CMC4"/>
    <property type="match status" value="1"/>
</dbReference>
<comment type="subcellular location">
    <subcellularLocation>
        <location evidence="1">Mitochondrion</location>
    </subcellularLocation>
</comment>
<dbReference type="RefSeq" id="XP_017299663.1">
    <property type="nucleotide sequence ID" value="XM_017444174.2"/>
</dbReference>
<keyword evidence="4 5" id="KW-1015">Disulfide bond</keyword>
<dbReference type="Gene3D" id="1.10.287.1130">
    <property type="entry name" value="CytochromE C oxidase copper chaperone"/>
    <property type="match status" value="1"/>
</dbReference>
<gene>
    <name evidence="7 8" type="primary">LOC103509374</name>
</gene>
<dbReference type="PANTHER" id="PTHR15590">
    <property type="entry name" value="CX9C MOTIF-CONTAINING PROTEIN 4"/>
    <property type="match status" value="1"/>
</dbReference>
<name>A0A1S4EBY8_DIACI</name>
<dbReference type="GeneID" id="103509374"/>
<feature type="disulfide bond" evidence="5">
    <location>
        <begin position="40"/>
        <end position="50"/>
    </location>
</feature>
<sequence>MSTKKDPCKVHACAIQKCLKNNNFQESLCLEYFEYLRKCCVKFHASSISCSGIDITTVYIKNAPASIKESTSER</sequence>
<evidence type="ECO:0000313" key="7">
    <source>
        <dbReference type="RefSeq" id="XP_017299663.1"/>
    </source>
</evidence>
<comment type="similarity">
    <text evidence="2">Belongs to the CMC4 family.</text>
</comment>
<reference evidence="7 8" key="1">
    <citation type="submission" date="2025-04" db="UniProtKB">
        <authorList>
            <consortium name="RefSeq"/>
        </authorList>
    </citation>
    <scope>IDENTIFICATION</scope>
</reference>
<dbReference type="SUPFAM" id="SSF47072">
    <property type="entry name" value="Cysteine alpha-hairpin motif"/>
    <property type="match status" value="1"/>
</dbReference>
<evidence type="ECO:0000313" key="6">
    <source>
        <dbReference type="Proteomes" id="UP000079169"/>
    </source>
</evidence>
<keyword evidence="6" id="KW-1185">Reference proteome</keyword>
<evidence type="ECO:0000313" key="8">
    <source>
        <dbReference type="RefSeq" id="XP_026679544.1"/>
    </source>
</evidence>
<feature type="disulfide bond" evidence="5">
    <location>
        <begin position="8"/>
        <end position="39"/>
    </location>
</feature>
<evidence type="ECO:0000256" key="2">
    <source>
        <dbReference type="ARBA" id="ARBA00009858"/>
    </source>
</evidence>
<dbReference type="GO" id="GO:0005758">
    <property type="term" value="C:mitochondrial intermembrane space"/>
    <property type="evidence" value="ECO:0007669"/>
    <property type="project" value="TreeGrafter"/>
</dbReference>
<dbReference type="InterPro" id="IPR027179">
    <property type="entry name" value="CMC4"/>
</dbReference>
<dbReference type="Proteomes" id="UP000079169">
    <property type="component" value="Unplaced"/>
</dbReference>
<accession>A0A1S4EBY8</accession>
<feature type="disulfide bond" evidence="5">
    <location>
        <begin position="18"/>
        <end position="29"/>
    </location>
</feature>
<evidence type="ECO:0000256" key="5">
    <source>
        <dbReference type="PIRSR" id="PIRSR627179-50"/>
    </source>
</evidence>
<dbReference type="PROSITE" id="PS51808">
    <property type="entry name" value="CHCH"/>
    <property type="match status" value="1"/>
</dbReference>
<evidence type="ECO:0000256" key="4">
    <source>
        <dbReference type="ARBA" id="ARBA00023157"/>
    </source>
</evidence>